<protein>
    <submittedName>
        <fullName evidence="1">Uncharacterized protein</fullName>
    </submittedName>
</protein>
<dbReference type="Proteomes" id="UP000244336">
    <property type="component" value="Chromosome 4"/>
</dbReference>
<dbReference type="Gramene" id="PUZ59395">
    <property type="protein sequence ID" value="PUZ59395"/>
    <property type="gene ID" value="GQ55_4G037800"/>
</dbReference>
<name>A0A2T7DUY1_9POAL</name>
<gene>
    <name evidence="1" type="ORF">GQ55_4G037800</name>
</gene>
<organism evidence="1 2">
    <name type="scientific">Panicum hallii var. hallii</name>
    <dbReference type="NCBI Taxonomy" id="1504633"/>
    <lineage>
        <taxon>Eukaryota</taxon>
        <taxon>Viridiplantae</taxon>
        <taxon>Streptophyta</taxon>
        <taxon>Embryophyta</taxon>
        <taxon>Tracheophyta</taxon>
        <taxon>Spermatophyta</taxon>
        <taxon>Magnoliopsida</taxon>
        <taxon>Liliopsida</taxon>
        <taxon>Poales</taxon>
        <taxon>Poaceae</taxon>
        <taxon>PACMAD clade</taxon>
        <taxon>Panicoideae</taxon>
        <taxon>Panicodae</taxon>
        <taxon>Paniceae</taxon>
        <taxon>Panicinae</taxon>
        <taxon>Panicum</taxon>
        <taxon>Panicum sect. Panicum</taxon>
    </lineage>
</organism>
<sequence>MLKHIQIDHNQVKTQQHALACLKFLYHCMVRHGPKDYYCQQCSTFICRLDPCCMCMLRHGHDDPPAYETDNKCIAE</sequence>
<proteinExistence type="predicted"/>
<evidence type="ECO:0000313" key="2">
    <source>
        <dbReference type="Proteomes" id="UP000244336"/>
    </source>
</evidence>
<accession>A0A2T7DUY1</accession>
<evidence type="ECO:0000313" key="1">
    <source>
        <dbReference type="EMBL" id="PUZ59395.1"/>
    </source>
</evidence>
<dbReference type="AlphaFoldDB" id="A0A2T7DUY1"/>
<dbReference type="EMBL" id="CM009752">
    <property type="protein sequence ID" value="PUZ59395.1"/>
    <property type="molecule type" value="Genomic_DNA"/>
</dbReference>
<reference evidence="1 2" key="1">
    <citation type="submission" date="2018-04" db="EMBL/GenBank/DDBJ databases">
        <title>WGS assembly of Panicum hallii var. hallii HAL2.</title>
        <authorList>
            <person name="Lovell J."/>
            <person name="Jenkins J."/>
            <person name="Lowry D."/>
            <person name="Mamidi S."/>
            <person name="Sreedasyam A."/>
            <person name="Weng X."/>
            <person name="Barry K."/>
            <person name="Bonette J."/>
            <person name="Campitelli B."/>
            <person name="Daum C."/>
            <person name="Gordon S."/>
            <person name="Gould B."/>
            <person name="Lipzen A."/>
            <person name="MacQueen A."/>
            <person name="Palacio-Mejia J."/>
            <person name="Plott C."/>
            <person name="Shakirov E."/>
            <person name="Shu S."/>
            <person name="Yoshinaga Y."/>
            <person name="Zane M."/>
            <person name="Rokhsar D."/>
            <person name="Grimwood J."/>
            <person name="Schmutz J."/>
            <person name="Juenger T."/>
        </authorList>
    </citation>
    <scope>NUCLEOTIDE SEQUENCE [LARGE SCALE GENOMIC DNA]</scope>
    <source>
        <strain evidence="2">cv. HAL2</strain>
    </source>
</reference>
<keyword evidence="2" id="KW-1185">Reference proteome</keyword>